<dbReference type="Pfam" id="PF00170">
    <property type="entry name" value="bZIP_1"/>
    <property type="match status" value="1"/>
</dbReference>
<feature type="domain" description="BZIP" evidence="11">
    <location>
        <begin position="79"/>
        <end position="123"/>
    </location>
</feature>
<protein>
    <recommendedName>
        <fullName evidence="15">J domain-containing protein</fullName>
    </recommendedName>
</protein>
<dbReference type="GO" id="GO:0006351">
    <property type="term" value="P:DNA-templated transcription"/>
    <property type="evidence" value="ECO:0007669"/>
    <property type="project" value="InterPro"/>
</dbReference>
<evidence type="ECO:0000256" key="7">
    <source>
        <dbReference type="ARBA" id="ARBA00023242"/>
    </source>
</evidence>
<evidence type="ECO:0000256" key="8">
    <source>
        <dbReference type="SAM" id="Coils"/>
    </source>
</evidence>
<evidence type="ECO:0000256" key="6">
    <source>
        <dbReference type="ARBA" id="ARBA00023163"/>
    </source>
</evidence>
<reference evidence="13" key="1">
    <citation type="journal article" date="2012" name="Nature">
        <title>The tomato genome sequence provides insights into fleshy fruit evolution.</title>
        <authorList>
            <consortium name="Tomato Genome Consortium"/>
        </authorList>
    </citation>
    <scope>NUCLEOTIDE SEQUENCE [LARGE SCALE GENOMIC DNA]</scope>
    <source>
        <strain evidence="13">cv. Heinz 1706</strain>
    </source>
</reference>
<feature type="domain" description="DOG1" evidence="12">
    <location>
        <begin position="148"/>
        <end position="351"/>
    </location>
</feature>
<dbReference type="SMART" id="SM00338">
    <property type="entry name" value="BRLZ"/>
    <property type="match status" value="1"/>
</dbReference>
<dbReference type="GO" id="GO:0003700">
    <property type="term" value="F:DNA-binding transcription factor activity"/>
    <property type="evidence" value="ECO:0007669"/>
    <property type="project" value="InterPro"/>
</dbReference>
<evidence type="ECO:0008006" key="15">
    <source>
        <dbReference type="Google" id="ProtNLM"/>
    </source>
</evidence>
<dbReference type="PROSITE" id="PS50076">
    <property type="entry name" value="DNAJ_2"/>
    <property type="match status" value="1"/>
</dbReference>
<evidence type="ECO:0000313" key="13">
    <source>
        <dbReference type="EnsemblPlants" id="Solyc12g056850.2.1"/>
    </source>
</evidence>
<dbReference type="Proteomes" id="UP000004994">
    <property type="component" value="Chromosome 12"/>
</dbReference>
<feature type="compositionally biased region" description="Polar residues" evidence="9">
    <location>
        <begin position="57"/>
        <end position="76"/>
    </location>
</feature>
<dbReference type="InterPro" id="IPR004827">
    <property type="entry name" value="bZIP"/>
</dbReference>
<dbReference type="InterPro" id="IPR001623">
    <property type="entry name" value="DnaJ_domain"/>
</dbReference>
<accession>A0A3Q7JC86</accession>
<evidence type="ECO:0000259" key="10">
    <source>
        <dbReference type="PROSITE" id="PS50076"/>
    </source>
</evidence>
<dbReference type="SUPFAM" id="SSF46565">
    <property type="entry name" value="Chaperone J-domain"/>
    <property type="match status" value="1"/>
</dbReference>
<comment type="similarity">
    <text evidence="2">Belongs to the bZIP family.</text>
</comment>
<feature type="region of interest" description="Disordered" evidence="9">
    <location>
        <begin position="48"/>
        <end position="81"/>
    </location>
</feature>
<dbReference type="PaxDb" id="4081-Solyc12g056860.1.1"/>
<dbReference type="PANTHER" id="PTHR45693">
    <property type="entry name" value="TRANSCRIPTION FACTOR TGA9"/>
    <property type="match status" value="1"/>
</dbReference>
<evidence type="ECO:0000256" key="3">
    <source>
        <dbReference type="ARBA" id="ARBA00023015"/>
    </source>
</evidence>
<dbReference type="InterPro" id="IPR036869">
    <property type="entry name" value="J_dom_sf"/>
</dbReference>
<evidence type="ECO:0000259" key="12">
    <source>
        <dbReference type="PROSITE" id="PS51806"/>
    </source>
</evidence>
<evidence type="ECO:0000256" key="5">
    <source>
        <dbReference type="ARBA" id="ARBA00023159"/>
    </source>
</evidence>
<dbReference type="PANTHER" id="PTHR45693:SF33">
    <property type="entry name" value="TRANSCRIPTION FACTOR TGA1-LIKE"/>
    <property type="match status" value="1"/>
</dbReference>
<evidence type="ECO:0000256" key="4">
    <source>
        <dbReference type="ARBA" id="ARBA00023125"/>
    </source>
</evidence>
<keyword evidence="6" id="KW-0804">Transcription</keyword>
<dbReference type="Pfam" id="PF00226">
    <property type="entry name" value="DnaJ"/>
    <property type="match status" value="1"/>
</dbReference>
<evidence type="ECO:0000313" key="14">
    <source>
        <dbReference type="Proteomes" id="UP000004994"/>
    </source>
</evidence>
<dbReference type="SUPFAM" id="SSF57959">
    <property type="entry name" value="Leucine zipper domain"/>
    <property type="match status" value="1"/>
</dbReference>
<name>A0A3Q7JC86_SOLLC</name>
<dbReference type="FunFam" id="1.20.5.170:FF:000019">
    <property type="entry name" value="BZIP family transcription factor"/>
    <property type="match status" value="1"/>
</dbReference>
<dbReference type="InterPro" id="IPR018253">
    <property type="entry name" value="DnaJ_domain_CS"/>
</dbReference>
<evidence type="ECO:0000256" key="9">
    <source>
        <dbReference type="SAM" id="MobiDB-lite"/>
    </source>
</evidence>
<organism evidence="13">
    <name type="scientific">Solanum lycopersicum</name>
    <name type="common">Tomato</name>
    <name type="synonym">Lycopersicon esculentum</name>
    <dbReference type="NCBI Taxonomy" id="4081"/>
    <lineage>
        <taxon>Eukaryota</taxon>
        <taxon>Viridiplantae</taxon>
        <taxon>Streptophyta</taxon>
        <taxon>Embryophyta</taxon>
        <taxon>Tracheophyta</taxon>
        <taxon>Spermatophyta</taxon>
        <taxon>Magnoliopsida</taxon>
        <taxon>eudicotyledons</taxon>
        <taxon>Gunneridae</taxon>
        <taxon>Pentapetalae</taxon>
        <taxon>asterids</taxon>
        <taxon>lamiids</taxon>
        <taxon>Solanales</taxon>
        <taxon>Solanaceae</taxon>
        <taxon>Solanoideae</taxon>
        <taxon>Solaneae</taxon>
        <taxon>Solanum</taxon>
        <taxon>Solanum subgen. Lycopersicon</taxon>
    </lineage>
</organism>
<sequence>MNMSSTSTQFAPTRRMGIFEPFHHMSMWEDAFRGDIMPSVGACMITPANDRADDKSGYTSSDQLIPSGSEDNQAGKSISDKVQRRLAQNREAARKSRMRKKAYVQQLEKSNLKLAQLEMELERARQQGLYILGSNGNMGLSSTINPGIAAFEMEYSLWVEEQQKKNVELRNILQSHVSEMELQLLVETVLNHYYNLFRIKADAAKADVFYLMSGMWRTSVERFFLWIGGFKPSELINIVMPQLEPLSDQQIVKICNLRHCCQQAEDALTQGMDKLQQTLAQNILTMTTGMGSYSSQMVSSMEKLEALESFVNQGVTSFRGVSSTSSCSKFSLGCSDLLGKSAVRVSNWNLSSVSRWTKPPVLQSWYHTSSRMETWDHRLNQQRKMVTTSAYNWNDSKSPYETLELEGDADEEQIKVAYRRLAKFYHPDVYNGRGTLEEGETAEARFIKIQAAYELLIDADERRKYDKDNRVNPMKASEAWVEWLMKKRKAFDQRGDMAIAAWAEQQQLELNLKARRLARSKMDPEEERRIIAKERKASVENFNNTLKRHTLVLRKRDIMRRKSEEEKKRVISRLLAAEGLELAEEDDKNL</sequence>
<dbReference type="AlphaFoldDB" id="A0A3Q7JC86"/>
<dbReference type="EnsemblPlants" id="Solyc12g056850.2.1">
    <property type="protein sequence ID" value="Solyc12g056850.2.1"/>
    <property type="gene ID" value="Solyc12g056850.2"/>
</dbReference>
<evidence type="ECO:0000259" key="11">
    <source>
        <dbReference type="PROSITE" id="PS50217"/>
    </source>
</evidence>
<keyword evidence="8" id="KW-0175">Coiled coil</keyword>
<feature type="coiled-coil region" evidence="8">
    <location>
        <begin position="100"/>
        <end position="127"/>
    </location>
</feature>
<dbReference type="STRING" id="4081.A0A3Q7JC86"/>
<keyword evidence="7" id="KW-0539">Nucleus</keyword>
<reference evidence="13" key="2">
    <citation type="submission" date="2019-01" db="UniProtKB">
        <authorList>
            <consortium name="EnsemblPlants"/>
        </authorList>
    </citation>
    <scope>IDENTIFICATION</scope>
    <source>
        <strain evidence="13">cv. Heinz 1706</strain>
    </source>
</reference>
<dbReference type="Gramene" id="Solyc12g056850.2.1">
    <property type="protein sequence ID" value="Solyc12g056850.2.1"/>
    <property type="gene ID" value="Solyc12g056850.2"/>
</dbReference>
<evidence type="ECO:0000256" key="2">
    <source>
        <dbReference type="ARBA" id="ARBA00007163"/>
    </source>
</evidence>
<dbReference type="InParanoid" id="A0A3Q7JC86"/>
<dbReference type="PROSITE" id="PS00636">
    <property type="entry name" value="DNAJ_1"/>
    <property type="match status" value="1"/>
</dbReference>
<dbReference type="SMART" id="SM00271">
    <property type="entry name" value="DnaJ"/>
    <property type="match status" value="1"/>
</dbReference>
<dbReference type="Pfam" id="PF14144">
    <property type="entry name" value="DOG1"/>
    <property type="match status" value="1"/>
</dbReference>
<comment type="subcellular location">
    <subcellularLocation>
        <location evidence="1">Nucleus</location>
    </subcellularLocation>
</comment>
<keyword evidence="3" id="KW-0805">Transcription regulation</keyword>
<dbReference type="InterPro" id="IPR046347">
    <property type="entry name" value="bZIP_sf"/>
</dbReference>
<dbReference type="GO" id="GO:0005634">
    <property type="term" value="C:nucleus"/>
    <property type="evidence" value="ECO:0007669"/>
    <property type="project" value="UniProtKB-SubCell"/>
</dbReference>
<dbReference type="PROSITE" id="PS50217">
    <property type="entry name" value="BZIP"/>
    <property type="match status" value="1"/>
</dbReference>
<dbReference type="OMA" id="MVSWRNV"/>
<dbReference type="Gene3D" id="1.20.5.170">
    <property type="match status" value="1"/>
</dbReference>
<dbReference type="PROSITE" id="PS00036">
    <property type="entry name" value="BZIP_BASIC"/>
    <property type="match status" value="1"/>
</dbReference>
<dbReference type="Gene3D" id="1.10.287.110">
    <property type="entry name" value="DnaJ domain"/>
    <property type="match status" value="1"/>
</dbReference>
<dbReference type="InterPro" id="IPR025422">
    <property type="entry name" value="TGA_domain"/>
</dbReference>
<proteinExistence type="inferred from homology"/>
<keyword evidence="5" id="KW-0010">Activator</keyword>
<evidence type="ECO:0000256" key="1">
    <source>
        <dbReference type="ARBA" id="ARBA00004123"/>
    </source>
</evidence>
<dbReference type="CDD" id="cd06257">
    <property type="entry name" value="DnaJ"/>
    <property type="match status" value="1"/>
</dbReference>
<keyword evidence="14" id="KW-1185">Reference proteome</keyword>
<feature type="domain" description="J" evidence="10">
    <location>
        <begin position="398"/>
        <end position="469"/>
    </location>
</feature>
<keyword evidence="4" id="KW-0238">DNA-binding</keyword>
<dbReference type="PROSITE" id="PS51806">
    <property type="entry name" value="DOG1"/>
    <property type="match status" value="1"/>
</dbReference>
<dbReference type="PRINTS" id="PR00625">
    <property type="entry name" value="JDOMAIN"/>
</dbReference>
<dbReference type="GO" id="GO:0043565">
    <property type="term" value="F:sequence-specific DNA binding"/>
    <property type="evidence" value="ECO:0007669"/>
    <property type="project" value="InterPro"/>
</dbReference>